<evidence type="ECO:0000256" key="2">
    <source>
        <dbReference type="ARBA" id="ARBA00022475"/>
    </source>
</evidence>
<proteinExistence type="inferred from homology"/>
<dbReference type="OrthoDB" id="9780560at2"/>
<evidence type="ECO:0000256" key="1">
    <source>
        <dbReference type="ARBA" id="ARBA00004651"/>
    </source>
</evidence>
<feature type="transmembrane region" description="Helical" evidence="8">
    <location>
        <begin position="763"/>
        <end position="784"/>
    </location>
</feature>
<evidence type="ECO:0000259" key="9">
    <source>
        <dbReference type="Pfam" id="PF02687"/>
    </source>
</evidence>
<dbReference type="GO" id="GO:0005886">
    <property type="term" value="C:plasma membrane"/>
    <property type="evidence" value="ECO:0007669"/>
    <property type="project" value="UniProtKB-SubCell"/>
</dbReference>
<keyword evidence="2" id="KW-1003">Cell membrane</keyword>
<evidence type="ECO:0000313" key="12">
    <source>
        <dbReference type="Proteomes" id="UP000324101"/>
    </source>
</evidence>
<name>A0A5P2DJ54_STRVZ</name>
<feature type="region of interest" description="Disordered" evidence="7">
    <location>
        <begin position="164"/>
        <end position="185"/>
    </location>
</feature>
<feature type="domain" description="ABC3 transporter permease C-terminal" evidence="9">
    <location>
        <begin position="310"/>
        <end position="431"/>
    </location>
</feature>
<dbReference type="Proteomes" id="UP000324101">
    <property type="component" value="Chromosome"/>
</dbReference>
<evidence type="ECO:0000313" key="11">
    <source>
        <dbReference type="EMBL" id="QES55112.1"/>
    </source>
</evidence>
<feature type="compositionally biased region" description="Low complexity" evidence="7">
    <location>
        <begin position="81"/>
        <end position="96"/>
    </location>
</feature>
<dbReference type="EMBL" id="CP029189">
    <property type="protein sequence ID" value="QES55112.1"/>
    <property type="molecule type" value="Genomic_DNA"/>
</dbReference>
<comment type="similarity">
    <text evidence="6">Belongs to the ABC-4 integral membrane protein family.</text>
</comment>
<evidence type="ECO:0000256" key="7">
    <source>
        <dbReference type="SAM" id="MobiDB-lite"/>
    </source>
</evidence>
<dbReference type="RefSeq" id="WP_150257829.1">
    <property type="nucleotide sequence ID" value="NZ_CP029189.1"/>
</dbReference>
<dbReference type="AlphaFoldDB" id="A0A5P2DJ54"/>
<dbReference type="Pfam" id="PF12704">
    <property type="entry name" value="MacB_PCD"/>
    <property type="match status" value="2"/>
</dbReference>
<evidence type="ECO:0000256" key="6">
    <source>
        <dbReference type="ARBA" id="ARBA00038076"/>
    </source>
</evidence>
<dbReference type="PANTHER" id="PTHR30572">
    <property type="entry name" value="MEMBRANE COMPONENT OF TRANSPORTER-RELATED"/>
    <property type="match status" value="1"/>
</dbReference>
<evidence type="ECO:0000256" key="5">
    <source>
        <dbReference type="ARBA" id="ARBA00023136"/>
    </source>
</evidence>
<feature type="transmembrane region" description="Helical" evidence="8">
    <location>
        <begin position="451"/>
        <end position="470"/>
    </location>
</feature>
<dbReference type="InterPro" id="IPR025857">
    <property type="entry name" value="MacB_PCD"/>
</dbReference>
<feature type="region of interest" description="Disordered" evidence="7">
    <location>
        <begin position="59"/>
        <end position="107"/>
    </location>
</feature>
<comment type="subcellular location">
    <subcellularLocation>
        <location evidence="1">Cell membrane</location>
        <topology evidence="1">Multi-pass membrane protein</topology>
    </subcellularLocation>
</comment>
<evidence type="ECO:0000256" key="8">
    <source>
        <dbReference type="SAM" id="Phobius"/>
    </source>
</evidence>
<feature type="transmembrane region" description="Helical" evidence="8">
    <location>
        <begin position="534"/>
        <end position="554"/>
    </location>
</feature>
<organism evidence="11 12">
    <name type="scientific">Streptomyces venezuelae</name>
    <dbReference type="NCBI Taxonomy" id="54571"/>
    <lineage>
        <taxon>Bacteria</taxon>
        <taxon>Bacillati</taxon>
        <taxon>Actinomycetota</taxon>
        <taxon>Actinomycetes</taxon>
        <taxon>Kitasatosporales</taxon>
        <taxon>Streptomycetaceae</taxon>
        <taxon>Streptomyces</taxon>
    </lineage>
</organism>
<evidence type="ECO:0000259" key="10">
    <source>
        <dbReference type="Pfam" id="PF12704"/>
    </source>
</evidence>
<feature type="transmembrane region" description="Helical" evidence="8">
    <location>
        <begin position="355"/>
        <end position="378"/>
    </location>
</feature>
<feature type="domain" description="ABC3 transporter permease C-terminal" evidence="9">
    <location>
        <begin position="768"/>
        <end position="884"/>
    </location>
</feature>
<accession>A0A5P2DJ54</accession>
<keyword evidence="5 8" id="KW-0472">Membrane</keyword>
<reference evidence="11 12" key="1">
    <citation type="submission" date="2018-05" db="EMBL/GenBank/DDBJ databases">
        <title>Streptomyces venezuelae.</title>
        <authorList>
            <person name="Kim W."/>
            <person name="Lee N."/>
            <person name="Cho B.-K."/>
        </authorList>
    </citation>
    <scope>NUCLEOTIDE SEQUENCE [LARGE SCALE GENOMIC DNA]</scope>
    <source>
        <strain evidence="11 12">ATCC 21018</strain>
    </source>
</reference>
<dbReference type="PANTHER" id="PTHR30572:SF4">
    <property type="entry name" value="ABC TRANSPORTER PERMEASE YTRF"/>
    <property type="match status" value="1"/>
</dbReference>
<feature type="transmembrane region" description="Helical" evidence="8">
    <location>
        <begin position="398"/>
        <end position="421"/>
    </location>
</feature>
<feature type="domain" description="MacB-like periplasmic core" evidence="10">
    <location>
        <begin position="17"/>
        <end position="274"/>
    </location>
</feature>
<feature type="domain" description="MacB-like periplasmic core" evidence="10">
    <location>
        <begin position="533"/>
        <end position="733"/>
    </location>
</feature>
<evidence type="ECO:0000256" key="3">
    <source>
        <dbReference type="ARBA" id="ARBA00022692"/>
    </source>
</evidence>
<keyword evidence="4 8" id="KW-1133">Transmembrane helix</keyword>
<sequence length="891" mass="90486">MLKTALRNVLAHKARLLMTVLAVTLGVAFVSGTLVFADSSTAAHRAALSKDYADIAVTVTPKDPPPGAADTAGSPGSTTDAGPNKSNGSNGSNGSTEGAGSGASGGDRHATVLDDVLVRKLAGLPGVAAVRPSADGLATLNASDGSPLRTDRIWAHRAAAYVPGADGKDGRHPLTEGRAPRDGGEIAVDSGTAAAGRLRIGEEITLATDGPAMTKRLVGIVTTRDTRVTAGGTLVLFDQATAQQLFASPGRYTSIDLSAVPGTDAAELARRVTALLPADRAEATTGAAQAAQQAVLVDTLTRGNEKLSLVFAGVALFIGSFLIVNTFTMLVARRTREIALLRAIGATRRQVVRSLLWEAVLLGLTASALGFLLGLAIASVLPEILSTSGESLPRGPLVIGPLPVAAALAVGVGVTVLAAWLPSRKAARIAPVEAMRAAEQPPTATSSRVRGAAGTLLLALGAGLLLSLAGAKDASEENLRSAMSGCALLVIAVIVLAPLLAVPVLRLSGRLTRRLGIAGHLAHRNALRDPRRTAATASALMVSTALVAGLSVIGHSTGQALDRQAAAGLSADYVISTHTSSAGVDPAAVQRVTTTPGVRTATAVADSTLFVGGGVREISGVDPAAAPSVMKLDFVSGSLKDLGPGRIALSHTLARANGVRTGDRIDARIGGPGQDLAPYTVVGVYEDNPTAHDALGARTEVQQKSLDPGSVQRVLVRADGGADGRATKDRLRTATGNNPLLRVQDRSELVQEASGSLGTLLTLTYGLLAIGGVIAALGIMNTLAMSVSDRTREIGVLRAVGMDRAGIRRMVRLESLAVAAFGTLLGLAAGLFGAWTVGALTNGALKGYSLALPWDTLLLVCLVSLTTGAVAAALPARHASSLSPLEAVAES</sequence>
<feature type="transmembrane region" description="Helical" evidence="8">
    <location>
        <begin position="816"/>
        <end position="837"/>
    </location>
</feature>
<evidence type="ECO:0000256" key="4">
    <source>
        <dbReference type="ARBA" id="ARBA00022989"/>
    </source>
</evidence>
<protein>
    <submittedName>
        <fullName evidence="11">ABC transporter permease</fullName>
    </submittedName>
</protein>
<dbReference type="GO" id="GO:0022857">
    <property type="term" value="F:transmembrane transporter activity"/>
    <property type="evidence" value="ECO:0007669"/>
    <property type="project" value="TreeGrafter"/>
</dbReference>
<feature type="transmembrane region" description="Helical" evidence="8">
    <location>
        <begin position="857"/>
        <end position="876"/>
    </location>
</feature>
<dbReference type="Pfam" id="PF02687">
    <property type="entry name" value="FtsX"/>
    <property type="match status" value="2"/>
</dbReference>
<dbReference type="InterPro" id="IPR050250">
    <property type="entry name" value="Macrolide_Exporter_MacB"/>
</dbReference>
<feature type="transmembrane region" description="Helical" evidence="8">
    <location>
        <begin position="309"/>
        <end position="332"/>
    </location>
</feature>
<feature type="compositionally biased region" description="Basic and acidic residues" evidence="7">
    <location>
        <begin position="166"/>
        <end position="184"/>
    </location>
</feature>
<dbReference type="InterPro" id="IPR003838">
    <property type="entry name" value="ABC3_permease_C"/>
</dbReference>
<feature type="transmembrane region" description="Helical" evidence="8">
    <location>
        <begin position="482"/>
        <end position="505"/>
    </location>
</feature>
<gene>
    <name evidence="11" type="ORF">DEJ51_13635</name>
</gene>
<keyword evidence="3 8" id="KW-0812">Transmembrane</keyword>